<dbReference type="GO" id="GO:0000139">
    <property type="term" value="C:Golgi membrane"/>
    <property type="evidence" value="ECO:0007669"/>
    <property type="project" value="UniProtKB-SubCell"/>
</dbReference>
<dbReference type="PANTHER" id="PTHR47549:SF2">
    <property type="entry name" value="GOLGI APPARATUS MEMBRANE PROTEIN TVP38"/>
    <property type="match status" value="1"/>
</dbReference>
<dbReference type="PANTHER" id="PTHR47549">
    <property type="entry name" value="GOLGI APPARATUS MEMBRANE PROTEIN TVP38-RELATED"/>
    <property type="match status" value="1"/>
</dbReference>
<dbReference type="InterPro" id="IPR051076">
    <property type="entry name" value="Golgi_membrane_TVP38/TMEM64"/>
</dbReference>
<evidence type="ECO:0000256" key="6">
    <source>
        <dbReference type="ARBA" id="ARBA00022692"/>
    </source>
</evidence>
<evidence type="ECO:0000313" key="13">
    <source>
        <dbReference type="EMBL" id="KAK8113705.1"/>
    </source>
</evidence>
<feature type="compositionally biased region" description="Polar residues" evidence="10">
    <location>
        <begin position="1"/>
        <end position="12"/>
    </location>
</feature>
<keyword evidence="8" id="KW-0333">Golgi apparatus</keyword>
<dbReference type="EMBL" id="JAQQWP010000006">
    <property type="protein sequence ID" value="KAK8113705.1"/>
    <property type="molecule type" value="Genomic_DNA"/>
</dbReference>
<protein>
    <recommendedName>
        <fullName evidence="4">Golgi apparatus membrane protein TVP38</fullName>
    </recommendedName>
    <alternativeName>
        <fullName evidence="5">Golgi apparatus membrane protein tvp38</fullName>
    </alternativeName>
</protein>
<comment type="subcellular location">
    <subcellularLocation>
        <location evidence="2">Golgi apparatus membrane</location>
        <topology evidence="2">Multi-pass membrane protein</topology>
    </subcellularLocation>
</comment>
<comment type="caution">
    <text evidence="13">The sequence shown here is derived from an EMBL/GenBank/DDBJ whole genome shotgun (WGS) entry which is preliminary data.</text>
</comment>
<evidence type="ECO:0000313" key="14">
    <source>
        <dbReference type="Proteomes" id="UP001392437"/>
    </source>
</evidence>
<comment type="similarity">
    <text evidence="3">Belongs to the TVP38/TMEM64 family.</text>
</comment>
<feature type="transmembrane region" description="Helical" evidence="11">
    <location>
        <begin position="124"/>
        <end position="145"/>
    </location>
</feature>
<feature type="compositionally biased region" description="Polar residues" evidence="10">
    <location>
        <begin position="342"/>
        <end position="354"/>
    </location>
</feature>
<evidence type="ECO:0000259" key="12">
    <source>
        <dbReference type="Pfam" id="PF09335"/>
    </source>
</evidence>
<evidence type="ECO:0000256" key="11">
    <source>
        <dbReference type="SAM" id="Phobius"/>
    </source>
</evidence>
<accession>A0AAW0QNK3</accession>
<evidence type="ECO:0000256" key="8">
    <source>
        <dbReference type="ARBA" id="ARBA00023034"/>
    </source>
</evidence>
<keyword evidence="14" id="KW-1185">Reference proteome</keyword>
<feature type="transmembrane region" description="Helical" evidence="11">
    <location>
        <begin position="59"/>
        <end position="79"/>
    </location>
</feature>
<gene>
    <name evidence="13" type="ORF">PG999_005774</name>
</gene>
<evidence type="ECO:0000256" key="7">
    <source>
        <dbReference type="ARBA" id="ARBA00022989"/>
    </source>
</evidence>
<proteinExistence type="inferred from homology"/>
<evidence type="ECO:0000256" key="1">
    <source>
        <dbReference type="ARBA" id="ARBA00002978"/>
    </source>
</evidence>
<name>A0AAW0QNK3_9PEZI</name>
<keyword evidence="7 11" id="KW-1133">Transmembrane helix</keyword>
<feature type="domain" description="VTT" evidence="12">
    <location>
        <begin position="119"/>
        <end position="233"/>
    </location>
</feature>
<dbReference type="Proteomes" id="UP001392437">
    <property type="component" value="Unassembled WGS sequence"/>
</dbReference>
<sequence length="361" mass="40690">MQEPALQQSKPETQQRDPTHPVPDLEMGSTPQSQRGGPAETDYDFQPFNWKRFFLSPKYLPWHILMVIVGILTGLLVIYHDQVVEILRPFSEKVRDLPAGWLIPIVILIIISFPPLFGHEVIALLCGVVYGLWIGFAVVAAGTFLGEVGTWFAFKSLLRQKAVKMERTNLNYASLARLTRDGGFWIVFWIRFSVIPSHFSTAVFATCDVKFWHFAVATFLTLPKQIILVYLGVLLVAEKEGNVVQNVVLAITFAVTIVVGVIIYKRMRTAKAALRAEQVRRKTGQAGGQTQGVEDFAATGADSTRNGSIPLVYQQYHTQPAYVPPLSRDDTVMAEDRYWRPQDSTTSLPQQQSKQEPREWL</sequence>
<organism evidence="13 14">
    <name type="scientific">Apiospora kogelbergensis</name>
    <dbReference type="NCBI Taxonomy" id="1337665"/>
    <lineage>
        <taxon>Eukaryota</taxon>
        <taxon>Fungi</taxon>
        <taxon>Dikarya</taxon>
        <taxon>Ascomycota</taxon>
        <taxon>Pezizomycotina</taxon>
        <taxon>Sordariomycetes</taxon>
        <taxon>Xylariomycetidae</taxon>
        <taxon>Amphisphaeriales</taxon>
        <taxon>Apiosporaceae</taxon>
        <taxon>Apiospora</taxon>
    </lineage>
</organism>
<feature type="transmembrane region" description="Helical" evidence="11">
    <location>
        <begin position="99"/>
        <end position="117"/>
    </location>
</feature>
<keyword evidence="9 11" id="KW-0472">Membrane</keyword>
<evidence type="ECO:0000256" key="10">
    <source>
        <dbReference type="SAM" id="MobiDB-lite"/>
    </source>
</evidence>
<evidence type="ECO:0000256" key="9">
    <source>
        <dbReference type="ARBA" id="ARBA00023136"/>
    </source>
</evidence>
<dbReference type="AlphaFoldDB" id="A0AAW0QNK3"/>
<evidence type="ECO:0000256" key="3">
    <source>
        <dbReference type="ARBA" id="ARBA00008640"/>
    </source>
</evidence>
<evidence type="ECO:0000256" key="2">
    <source>
        <dbReference type="ARBA" id="ARBA00004653"/>
    </source>
</evidence>
<feature type="transmembrane region" description="Helical" evidence="11">
    <location>
        <begin position="184"/>
        <end position="204"/>
    </location>
</feature>
<feature type="transmembrane region" description="Helical" evidence="11">
    <location>
        <begin position="211"/>
        <end position="237"/>
    </location>
</feature>
<evidence type="ECO:0000256" key="5">
    <source>
        <dbReference type="ARBA" id="ARBA00020673"/>
    </source>
</evidence>
<dbReference type="InterPro" id="IPR032816">
    <property type="entry name" value="VTT_dom"/>
</dbReference>
<feature type="region of interest" description="Disordered" evidence="10">
    <location>
        <begin position="1"/>
        <end position="39"/>
    </location>
</feature>
<feature type="transmembrane region" description="Helical" evidence="11">
    <location>
        <begin position="243"/>
        <end position="264"/>
    </location>
</feature>
<keyword evidence="6 11" id="KW-0812">Transmembrane</keyword>
<comment type="function">
    <text evidence="1">Golgi membrane protein involved in vesicular trafficking and spindle migration.</text>
</comment>
<evidence type="ECO:0000256" key="4">
    <source>
        <dbReference type="ARBA" id="ARBA00013533"/>
    </source>
</evidence>
<dbReference type="Pfam" id="PF09335">
    <property type="entry name" value="VTT_dom"/>
    <property type="match status" value="1"/>
</dbReference>
<feature type="region of interest" description="Disordered" evidence="10">
    <location>
        <begin position="333"/>
        <end position="361"/>
    </location>
</feature>
<reference evidence="13 14" key="1">
    <citation type="submission" date="2023-01" db="EMBL/GenBank/DDBJ databases">
        <title>Analysis of 21 Apiospora genomes using comparative genomics revels a genus with tremendous synthesis potential of carbohydrate active enzymes and secondary metabolites.</title>
        <authorList>
            <person name="Sorensen T."/>
        </authorList>
    </citation>
    <scope>NUCLEOTIDE SEQUENCE [LARGE SCALE GENOMIC DNA]</scope>
    <source>
        <strain evidence="13 14">CBS 117206</strain>
    </source>
</reference>